<dbReference type="AlphaFoldDB" id="A0A3B5KLF9"/>
<protein>
    <submittedName>
        <fullName evidence="1">Uncharacterized protein</fullName>
    </submittedName>
</protein>
<organism evidence="1 2">
    <name type="scientific">Takifugu rubripes</name>
    <name type="common">Japanese pufferfish</name>
    <name type="synonym">Fugu rubripes</name>
    <dbReference type="NCBI Taxonomy" id="31033"/>
    <lineage>
        <taxon>Eukaryota</taxon>
        <taxon>Metazoa</taxon>
        <taxon>Chordata</taxon>
        <taxon>Craniata</taxon>
        <taxon>Vertebrata</taxon>
        <taxon>Euteleostomi</taxon>
        <taxon>Actinopterygii</taxon>
        <taxon>Neopterygii</taxon>
        <taxon>Teleostei</taxon>
        <taxon>Neoteleostei</taxon>
        <taxon>Acanthomorphata</taxon>
        <taxon>Eupercaria</taxon>
        <taxon>Tetraodontiformes</taxon>
        <taxon>Tetradontoidea</taxon>
        <taxon>Tetraodontidae</taxon>
        <taxon>Takifugu</taxon>
    </lineage>
</organism>
<evidence type="ECO:0000313" key="2">
    <source>
        <dbReference type="Proteomes" id="UP000005226"/>
    </source>
</evidence>
<name>A0A3B5KLF9_TAKRU</name>
<keyword evidence="2" id="KW-1185">Reference proteome</keyword>
<dbReference type="PANTHER" id="PTHR31193:SF1">
    <property type="entry name" value="TRANSMEMBRANE PROTEIN 268"/>
    <property type="match status" value="1"/>
</dbReference>
<dbReference type="Ensembl" id="ENSTRUT00000055865.2">
    <property type="protein sequence ID" value="ENSTRUP00000056890.2"/>
    <property type="gene ID" value="ENSTRUG00000019830.2"/>
</dbReference>
<sequence length="290" mass="32497">MVEKGAATQVEERPVDVRTFRSSTLQPRSSSNTHNWANGQCVLALPSLSALNPRFDLTLCRERLENDGFQIPATDMEEPLTAALDAPAVRRYMVFNSSVFHFILAPINMNLDVRLIQVNERLVKHKLLVGVADALETCTGNTQLCFVYWDMSRCLRTLTDAVEEHSSDVQNKLKRKMAHLILVSEGNAEAHVEPGWEEHRPLLRAEGEAGCRRPTGLGETPTNASLLPEASLPAQTKACQLLMTYSSVYVKLLVSRRLSGPSHHRLRPVRNHCTTAPFCLCQYIKKKILQ</sequence>
<dbReference type="GeneTree" id="ENSGT00390000011559"/>
<dbReference type="PANTHER" id="PTHR31193">
    <property type="entry name" value="TRANSMEMBRANE PROTEIN C9ORF91"/>
    <property type="match status" value="1"/>
</dbReference>
<reference evidence="1" key="3">
    <citation type="submission" date="2025-09" db="UniProtKB">
        <authorList>
            <consortium name="Ensembl"/>
        </authorList>
    </citation>
    <scope>IDENTIFICATION</scope>
</reference>
<reference evidence="1 2" key="1">
    <citation type="journal article" date="2011" name="Genome Biol. Evol.">
        <title>Integration of the genetic map and genome assembly of fugu facilitates insights into distinct features of genome evolution in teleosts and mammals.</title>
        <authorList>
            <person name="Kai W."/>
            <person name="Kikuchi K."/>
            <person name="Tohari S."/>
            <person name="Chew A.K."/>
            <person name="Tay A."/>
            <person name="Fujiwara A."/>
            <person name="Hosoya S."/>
            <person name="Suetake H."/>
            <person name="Naruse K."/>
            <person name="Brenner S."/>
            <person name="Suzuki Y."/>
            <person name="Venkatesh B."/>
        </authorList>
    </citation>
    <scope>NUCLEOTIDE SEQUENCE [LARGE SCALE GENOMIC DNA]</scope>
</reference>
<proteinExistence type="predicted"/>
<dbReference type="GeneID" id="101075551"/>
<dbReference type="CTD" id="203197"/>
<dbReference type="RefSeq" id="XP_029701318.1">
    <property type="nucleotide sequence ID" value="XM_029845458.1"/>
</dbReference>
<dbReference type="Pfam" id="PF14800">
    <property type="entry name" value="DUF4481"/>
    <property type="match status" value="1"/>
</dbReference>
<evidence type="ECO:0000313" key="1">
    <source>
        <dbReference type="Ensembl" id="ENSTRUP00000056890.2"/>
    </source>
</evidence>
<gene>
    <name evidence="1" type="primary">tmem268</name>
</gene>
<reference evidence="1" key="2">
    <citation type="submission" date="2025-08" db="UniProtKB">
        <authorList>
            <consortium name="Ensembl"/>
        </authorList>
    </citation>
    <scope>IDENTIFICATION</scope>
</reference>
<dbReference type="Proteomes" id="UP000005226">
    <property type="component" value="Chromosome 12"/>
</dbReference>
<dbReference type="InterPro" id="IPR028054">
    <property type="entry name" value="DUF4481"/>
</dbReference>
<accession>A0A3B5KLF9</accession>